<name>A0A263D5G1_9PSEU</name>
<dbReference type="RefSeq" id="WP_094862217.1">
    <property type="nucleotide sequence ID" value="NZ_NKYE01000004.1"/>
</dbReference>
<comment type="caution">
    <text evidence="2">The sequence shown here is derived from an EMBL/GenBank/DDBJ whole genome shotgun (WGS) entry which is preliminary data.</text>
</comment>
<protein>
    <submittedName>
        <fullName evidence="2">Uncharacterized protein</fullName>
    </submittedName>
</protein>
<feature type="compositionally biased region" description="Basic and acidic residues" evidence="1">
    <location>
        <begin position="34"/>
        <end position="43"/>
    </location>
</feature>
<evidence type="ECO:0000256" key="1">
    <source>
        <dbReference type="SAM" id="MobiDB-lite"/>
    </source>
</evidence>
<evidence type="ECO:0000313" key="3">
    <source>
        <dbReference type="Proteomes" id="UP000242444"/>
    </source>
</evidence>
<keyword evidence="3" id="KW-1185">Reference proteome</keyword>
<feature type="region of interest" description="Disordered" evidence="1">
    <location>
        <begin position="160"/>
        <end position="190"/>
    </location>
</feature>
<feature type="compositionally biased region" description="Basic and acidic residues" evidence="1">
    <location>
        <begin position="169"/>
        <end position="184"/>
    </location>
</feature>
<dbReference type="Proteomes" id="UP000242444">
    <property type="component" value="Unassembled WGS sequence"/>
</dbReference>
<organism evidence="2 3">
    <name type="scientific">Amycolatopsis antarctica</name>
    <dbReference type="NCBI Taxonomy" id="1854586"/>
    <lineage>
        <taxon>Bacteria</taxon>
        <taxon>Bacillati</taxon>
        <taxon>Actinomycetota</taxon>
        <taxon>Actinomycetes</taxon>
        <taxon>Pseudonocardiales</taxon>
        <taxon>Pseudonocardiaceae</taxon>
        <taxon>Amycolatopsis</taxon>
    </lineage>
</organism>
<dbReference type="InterPro" id="IPR045596">
    <property type="entry name" value="DUF6459"/>
</dbReference>
<sequence length="190" mass="20817">MSTSRPCTGLRQLTPYEPGERAPAAPLAAFTRRLHAERALEPSRRRRGHTSGAPGDPGRFDPRRARRILAAVLEVCDGRRAAAQLRGHLGQEVYQRLAARGPDAGERYALRTFHAGAPADDVVEAFGTVSASGGRVLAVAARFRLLPEGMRCTVVDLVGRRRPGPETAHPARDLRPRPSPEIRVPRQRRC</sequence>
<proteinExistence type="predicted"/>
<dbReference type="EMBL" id="NKYE01000004">
    <property type="protein sequence ID" value="OZM73700.1"/>
    <property type="molecule type" value="Genomic_DNA"/>
</dbReference>
<dbReference type="Pfam" id="PF20060">
    <property type="entry name" value="DUF6459"/>
    <property type="match status" value="1"/>
</dbReference>
<accession>A0A263D5G1</accession>
<evidence type="ECO:0000313" key="2">
    <source>
        <dbReference type="EMBL" id="OZM73700.1"/>
    </source>
</evidence>
<dbReference type="AlphaFoldDB" id="A0A263D5G1"/>
<gene>
    <name evidence="2" type="ORF">CFN78_09295</name>
</gene>
<feature type="region of interest" description="Disordered" evidence="1">
    <location>
        <begin position="1"/>
        <end position="61"/>
    </location>
</feature>
<dbReference type="OrthoDB" id="3694049at2"/>
<dbReference type="InParanoid" id="A0A263D5G1"/>
<reference evidence="2 3" key="1">
    <citation type="submission" date="2017-07" db="EMBL/GenBank/DDBJ databases">
        <title>Amycolatopsis antarcticus sp. nov., isolated from the surface of an Antarcticus brown macroalga.</title>
        <authorList>
            <person name="Wang J."/>
            <person name="Leiva S."/>
            <person name="Huang J."/>
            <person name="Huang Y."/>
        </authorList>
    </citation>
    <scope>NUCLEOTIDE SEQUENCE [LARGE SCALE GENOMIC DNA]</scope>
    <source>
        <strain evidence="2 3">AU-G6</strain>
    </source>
</reference>